<dbReference type="Pfam" id="PF09346">
    <property type="entry name" value="SMI1_KNR4"/>
    <property type="match status" value="1"/>
</dbReference>
<evidence type="ECO:0000259" key="1">
    <source>
        <dbReference type="SMART" id="SM00860"/>
    </source>
</evidence>
<dbReference type="SMART" id="SM00860">
    <property type="entry name" value="SMI1_KNR4"/>
    <property type="match status" value="1"/>
</dbReference>
<evidence type="ECO:0000313" key="3">
    <source>
        <dbReference type="Proteomes" id="UP000175706"/>
    </source>
</evidence>
<protein>
    <recommendedName>
        <fullName evidence="1">Knr4/Smi1-like domain-containing protein</fullName>
    </recommendedName>
</protein>
<dbReference type="AlphaFoldDB" id="A0A1E8B605"/>
<dbReference type="Proteomes" id="UP000175706">
    <property type="component" value="Unassembled WGS sequence"/>
</dbReference>
<dbReference type="InterPro" id="IPR018958">
    <property type="entry name" value="Knr4/Smi1-like_dom"/>
</dbReference>
<name>A0A1E8B605_BACMY</name>
<accession>A0A1E8B605</accession>
<comment type="caution">
    <text evidence="2">The sequence shown here is derived from an EMBL/GenBank/DDBJ whole genome shotgun (WGS) entry which is preliminary data.</text>
</comment>
<organism evidence="2 3">
    <name type="scientific">Bacillus mycoides</name>
    <dbReference type="NCBI Taxonomy" id="1405"/>
    <lineage>
        <taxon>Bacteria</taxon>
        <taxon>Bacillati</taxon>
        <taxon>Bacillota</taxon>
        <taxon>Bacilli</taxon>
        <taxon>Bacillales</taxon>
        <taxon>Bacillaceae</taxon>
        <taxon>Bacillus</taxon>
        <taxon>Bacillus cereus group</taxon>
    </lineage>
</organism>
<feature type="domain" description="Knr4/Smi1-like" evidence="1">
    <location>
        <begin position="13"/>
        <end position="160"/>
    </location>
</feature>
<sequence length="163" mass="18845">MRKDLTWPVPDEPVSAEYIYEVGKQMDFIFPSDYVECATTNNGSAVLPYKFEVDGVTRVFGTLLSYDTDSSEYIVKVYRTYALTIPKELVPFAFDPAGNLICFDYKNDKNNPVMVFWEHENDGEKEMLMRQEGLTEAQVEELARENVFYIADTFTDFLSKLHD</sequence>
<evidence type="ECO:0000313" key="2">
    <source>
        <dbReference type="EMBL" id="OFD77380.1"/>
    </source>
</evidence>
<dbReference type="Gene3D" id="3.40.1580.10">
    <property type="entry name" value="SMI1/KNR4-like"/>
    <property type="match status" value="1"/>
</dbReference>
<dbReference type="PATRIC" id="fig|86662.25.peg.3323"/>
<dbReference type="SUPFAM" id="SSF160631">
    <property type="entry name" value="SMI1/KNR4-like"/>
    <property type="match status" value="1"/>
</dbReference>
<dbReference type="RefSeq" id="WP_070144013.1">
    <property type="nucleotide sequence ID" value="NZ_LXLT01000042.1"/>
</dbReference>
<reference evidence="2 3" key="1">
    <citation type="submission" date="2016-05" db="EMBL/GenBank/DDBJ databases">
        <title>Bacillus thuringiensis and Bacillus weihenstephanensis as novel biocontrol agents of wilt causing Verticillium species.</title>
        <authorList>
            <person name="Hollensteiner J."/>
            <person name="Wemheuer F."/>
            <person name="Harting R."/>
            <person name="Kolarzyk A."/>
            <person name="Diaz-Valerio S."/>
            <person name="Poehlein A."/>
            <person name="Brzuszkiewicz E."/>
            <person name="Nesemann K."/>
            <person name="Braus-Stromeyer S."/>
            <person name="Braus G."/>
            <person name="Daniel R."/>
            <person name="Liesegang H."/>
        </authorList>
    </citation>
    <scope>NUCLEOTIDE SEQUENCE [LARGE SCALE GENOMIC DNA]</scope>
    <source>
        <strain evidence="2 3">GOE8</strain>
    </source>
</reference>
<dbReference type="EMBL" id="LXLT01000042">
    <property type="protein sequence ID" value="OFD77380.1"/>
    <property type="molecule type" value="Genomic_DNA"/>
</dbReference>
<dbReference type="InterPro" id="IPR037883">
    <property type="entry name" value="Knr4/Smi1-like_sf"/>
</dbReference>
<proteinExistence type="predicted"/>
<gene>
    <name evidence="2" type="ORF">BWGOE8_32480</name>
</gene>